<dbReference type="Proteomes" id="UP001346149">
    <property type="component" value="Unassembled WGS sequence"/>
</dbReference>
<name>A0AAN7MG59_TRANT</name>
<gene>
    <name evidence="1" type="ORF">SAY86_004744</name>
</gene>
<organism evidence="1 2">
    <name type="scientific">Trapa natans</name>
    <name type="common">Water chestnut</name>
    <dbReference type="NCBI Taxonomy" id="22666"/>
    <lineage>
        <taxon>Eukaryota</taxon>
        <taxon>Viridiplantae</taxon>
        <taxon>Streptophyta</taxon>
        <taxon>Embryophyta</taxon>
        <taxon>Tracheophyta</taxon>
        <taxon>Spermatophyta</taxon>
        <taxon>Magnoliopsida</taxon>
        <taxon>eudicotyledons</taxon>
        <taxon>Gunneridae</taxon>
        <taxon>Pentapetalae</taxon>
        <taxon>rosids</taxon>
        <taxon>malvids</taxon>
        <taxon>Myrtales</taxon>
        <taxon>Lythraceae</taxon>
        <taxon>Trapa</taxon>
    </lineage>
</organism>
<evidence type="ECO:0000313" key="1">
    <source>
        <dbReference type="EMBL" id="KAK4804927.1"/>
    </source>
</evidence>
<keyword evidence="2" id="KW-1185">Reference proteome</keyword>
<evidence type="ECO:0000313" key="2">
    <source>
        <dbReference type="Proteomes" id="UP001346149"/>
    </source>
</evidence>
<accession>A0AAN7MG59</accession>
<comment type="caution">
    <text evidence="1">The sequence shown here is derived from an EMBL/GenBank/DDBJ whole genome shotgun (WGS) entry which is preliminary data.</text>
</comment>
<reference evidence="1 2" key="1">
    <citation type="journal article" date="2023" name="Hortic Res">
        <title>Pangenome of water caltrop reveals structural variations and asymmetric subgenome divergence after allopolyploidization.</title>
        <authorList>
            <person name="Zhang X."/>
            <person name="Chen Y."/>
            <person name="Wang L."/>
            <person name="Yuan Y."/>
            <person name="Fang M."/>
            <person name="Shi L."/>
            <person name="Lu R."/>
            <person name="Comes H.P."/>
            <person name="Ma Y."/>
            <person name="Chen Y."/>
            <person name="Huang G."/>
            <person name="Zhou Y."/>
            <person name="Zheng Z."/>
            <person name="Qiu Y."/>
        </authorList>
    </citation>
    <scope>NUCLEOTIDE SEQUENCE [LARGE SCALE GENOMIC DNA]</scope>
    <source>
        <strain evidence="1">F231</strain>
    </source>
</reference>
<dbReference type="EMBL" id="JAXQNO010000001">
    <property type="protein sequence ID" value="KAK4804927.1"/>
    <property type="molecule type" value="Genomic_DNA"/>
</dbReference>
<proteinExistence type="predicted"/>
<dbReference type="AlphaFoldDB" id="A0AAN7MG59"/>
<protein>
    <submittedName>
        <fullName evidence="1">Uncharacterized protein</fullName>
    </submittedName>
</protein>
<sequence>MATTTHSSLSSTKLWRKASLAPARHIIVSARIAIASRMDDEYAYVLSSGVSGTMGKYEEVKEVPDFGTMVRCSQNM</sequence>